<proteinExistence type="predicted"/>
<evidence type="ECO:0000313" key="3">
    <source>
        <dbReference type="EMBL" id="OYW99204.1"/>
    </source>
</evidence>
<dbReference type="Gene3D" id="3.50.50.60">
    <property type="entry name" value="FAD/NAD(P)-binding domain"/>
    <property type="match status" value="1"/>
</dbReference>
<dbReference type="PANTHER" id="PTHR43747:SF4">
    <property type="entry name" value="FLAVIN-DEPENDENT TRYPTOPHAN HALOGENASE"/>
    <property type="match status" value="1"/>
</dbReference>
<feature type="binding site" evidence="2">
    <location>
        <position position="347"/>
    </location>
    <ligand>
        <name>FAD</name>
        <dbReference type="ChEBI" id="CHEBI:57692"/>
    </ligand>
</feature>
<gene>
    <name evidence="3" type="ORF">B7Z12_18495</name>
</gene>
<dbReference type="PANTHER" id="PTHR43747">
    <property type="entry name" value="FAD-BINDING PROTEIN"/>
    <property type="match status" value="1"/>
</dbReference>
<dbReference type="Pfam" id="PF04820">
    <property type="entry name" value="Trp_halogenase"/>
    <property type="match status" value="1"/>
</dbReference>
<dbReference type="AlphaFoldDB" id="A0A258CU86"/>
<dbReference type="EMBL" id="NCDQ01000422">
    <property type="protein sequence ID" value="OYW99204.1"/>
    <property type="molecule type" value="Genomic_DNA"/>
</dbReference>
<dbReference type="SUPFAM" id="SSF51905">
    <property type="entry name" value="FAD/NAD(P)-binding domain"/>
    <property type="match status" value="1"/>
</dbReference>
<feature type="active site" evidence="1">
    <location>
        <position position="79"/>
    </location>
</feature>
<name>A0A258CU86_CAUVI</name>
<feature type="binding site" evidence="2">
    <location>
        <position position="79"/>
    </location>
    <ligand>
        <name>7-chloro-L-tryptophan</name>
        <dbReference type="ChEBI" id="CHEBI:58713"/>
    </ligand>
</feature>
<reference evidence="3 4" key="1">
    <citation type="submission" date="2017-03" db="EMBL/GenBank/DDBJ databases">
        <title>Lifting the veil on microbial sulfur biogeochemistry in mining wastewaters.</title>
        <authorList>
            <person name="Kantor R.S."/>
            <person name="Colenbrander Nelson T."/>
            <person name="Marshall S."/>
            <person name="Bennett D."/>
            <person name="Apte S."/>
            <person name="Camacho D."/>
            <person name="Thomas B.C."/>
            <person name="Warren L.A."/>
            <person name="Banfield J.F."/>
        </authorList>
    </citation>
    <scope>NUCLEOTIDE SEQUENCE [LARGE SCALE GENOMIC DNA]</scope>
    <source>
        <strain evidence="3">32-67-7</strain>
    </source>
</reference>
<dbReference type="InterPro" id="IPR006905">
    <property type="entry name" value="Flavin_halogenase"/>
</dbReference>
<organism evidence="3 4">
    <name type="scientific">Caulobacter vibrioides</name>
    <name type="common">Caulobacter crescentus</name>
    <dbReference type="NCBI Taxonomy" id="155892"/>
    <lineage>
        <taxon>Bacteria</taxon>
        <taxon>Pseudomonadati</taxon>
        <taxon>Pseudomonadota</taxon>
        <taxon>Alphaproteobacteria</taxon>
        <taxon>Caulobacterales</taxon>
        <taxon>Caulobacteraceae</taxon>
        <taxon>Caulobacter</taxon>
    </lineage>
</organism>
<dbReference type="GO" id="GO:0000166">
    <property type="term" value="F:nucleotide binding"/>
    <property type="evidence" value="ECO:0007669"/>
    <property type="project" value="UniProtKB-KW"/>
</dbReference>
<dbReference type="InterPro" id="IPR033856">
    <property type="entry name" value="Trp_halogen"/>
</dbReference>
<keyword evidence="2" id="KW-0547">Nucleotide-binding</keyword>
<keyword evidence="2" id="KW-0274">FAD</keyword>
<feature type="binding site" evidence="2">
    <location>
        <position position="334"/>
    </location>
    <ligand>
        <name>FAD</name>
        <dbReference type="ChEBI" id="CHEBI:57692"/>
    </ligand>
</feature>
<dbReference type="InterPro" id="IPR050816">
    <property type="entry name" value="Flavin-dep_Halogenase_NPB"/>
</dbReference>
<protein>
    <submittedName>
        <fullName evidence="3">Tryptophan halogenase</fullName>
    </submittedName>
</protein>
<feature type="binding site" evidence="2">
    <location>
        <begin position="14"/>
        <end position="17"/>
    </location>
    <ligand>
        <name>FAD</name>
        <dbReference type="ChEBI" id="CHEBI:57692"/>
    </ligand>
</feature>
<dbReference type="Proteomes" id="UP000215616">
    <property type="component" value="Unassembled WGS sequence"/>
</dbReference>
<dbReference type="InterPro" id="IPR036188">
    <property type="entry name" value="FAD/NAD-bd_sf"/>
</dbReference>
<feature type="binding site" evidence="2">
    <location>
        <position position="343"/>
    </location>
    <ligand>
        <name>L-tryptophan</name>
        <dbReference type="ChEBI" id="CHEBI:57912"/>
    </ligand>
</feature>
<evidence type="ECO:0000256" key="1">
    <source>
        <dbReference type="PIRSR" id="PIRSR011396-1"/>
    </source>
</evidence>
<evidence type="ECO:0000256" key="2">
    <source>
        <dbReference type="PIRSR" id="PIRSR011396-2"/>
    </source>
</evidence>
<dbReference type="PIRSF" id="PIRSF011396">
    <property type="entry name" value="Trp_halogenase"/>
    <property type="match status" value="1"/>
</dbReference>
<evidence type="ECO:0000313" key="4">
    <source>
        <dbReference type="Proteomes" id="UP000215616"/>
    </source>
</evidence>
<comment type="caution">
    <text evidence="3">The sequence shown here is derived from an EMBL/GenBank/DDBJ whole genome shotgun (WGS) entry which is preliminary data.</text>
</comment>
<keyword evidence="2" id="KW-0285">Flavoprotein</keyword>
<dbReference type="GO" id="GO:0004497">
    <property type="term" value="F:monooxygenase activity"/>
    <property type="evidence" value="ECO:0007669"/>
    <property type="project" value="InterPro"/>
</dbReference>
<sequence length="504" mass="55758">MAQEPIKAVTIVGGGTAGWISAALLSRTLGQSVAITLVESDEIGIVGVGEATIPAIRLLNGLLGLDENDFLAATHGTIKLGIEFVDWRTVGHSYLHAFGPIGRPLGMAPFHHYWLRRRQAGHDESLWDYSLNARAAKAGRFDRVTQVGGGYLEGLVYAFHFDAALYAQYLRRYSEAQGVTRIEGRIVSVDQDPESGFVTGLTLQDGRKVGGEFFIDCSGFRGLLIEETLKSGYEDWRAWLPMDSAIAVPCASVTPLTPYTRATAHGAGWQWRIPLQHRTGNGHVFCSDYIDAAQATDVLMANLDGAPLAEPRQLRFTTGRRKQFWNRNVVALGLASGFMEPLESTSIHLVQSALSRLLALFPDRGFNPVEIAEYNRQTALEYEYIRDFLVLHYKATTREDTPFWQAVRRMDMPDSLKARIALFSQSGRLFSQDDDLFKEASWIQVLIGQGVIPEAFHPLTGVVTDAQLDEYLANLRQIMSRAVEGLPRHDDFIAKTCASRPAGG</sequence>
<accession>A0A258CU86</accession>